<feature type="transmembrane region" description="Helical" evidence="1">
    <location>
        <begin position="21"/>
        <end position="40"/>
    </location>
</feature>
<organism evidence="2">
    <name type="scientific">viral metagenome</name>
    <dbReference type="NCBI Taxonomy" id="1070528"/>
    <lineage>
        <taxon>unclassified sequences</taxon>
        <taxon>metagenomes</taxon>
        <taxon>organismal metagenomes</taxon>
    </lineage>
</organism>
<keyword evidence="1" id="KW-1133">Transmembrane helix</keyword>
<dbReference type="EMBL" id="MN740706">
    <property type="protein sequence ID" value="QHU09199.1"/>
    <property type="molecule type" value="Genomic_DNA"/>
</dbReference>
<dbReference type="AlphaFoldDB" id="A0A6C0JUH6"/>
<name>A0A6C0JUH6_9ZZZZ</name>
<evidence type="ECO:0000313" key="2">
    <source>
        <dbReference type="EMBL" id="QHU09199.1"/>
    </source>
</evidence>
<reference evidence="2" key="1">
    <citation type="journal article" date="2020" name="Nature">
        <title>Giant virus diversity and host interactions through global metagenomics.</title>
        <authorList>
            <person name="Schulz F."/>
            <person name="Roux S."/>
            <person name="Paez-Espino D."/>
            <person name="Jungbluth S."/>
            <person name="Walsh D.A."/>
            <person name="Denef V.J."/>
            <person name="McMahon K.D."/>
            <person name="Konstantinidis K.T."/>
            <person name="Eloe-Fadrosh E.A."/>
            <person name="Kyrpides N.C."/>
            <person name="Woyke T."/>
        </authorList>
    </citation>
    <scope>NUCLEOTIDE SEQUENCE</scope>
    <source>
        <strain evidence="2">GVMAG-S-1074260-58</strain>
    </source>
</reference>
<evidence type="ECO:0000256" key="1">
    <source>
        <dbReference type="SAM" id="Phobius"/>
    </source>
</evidence>
<accession>A0A6C0JUH6</accession>
<sequence length="157" mass="17518">MLLHYMKILKSIQKYESKHSVVISIICILYILFDISLPKIVATWIDTSIGQIIVYVLALIMFPAAGILAGVLALLAGYTLIQRASIASGNAYIYQENKAEEIKMQMLDQYNDYPKTLEEEVVATMAPIVQTGNQNFTFKPVLDDLQNAAPVDYEGVI</sequence>
<proteinExistence type="predicted"/>
<protein>
    <submittedName>
        <fullName evidence="2">Uncharacterized protein</fullName>
    </submittedName>
</protein>
<keyword evidence="1" id="KW-0812">Transmembrane</keyword>
<keyword evidence="1" id="KW-0472">Membrane</keyword>
<feature type="transmembrane region" description="Helical" evidence="1">
    <location>
        <begin position="52"/>
        <end position="76"/>
    </location>
</feature>